<accession>A0A328PV45</accession>
<dbReference type="RefSeq" id="WP_112665549.1">
    <property type="nucleotide sequence ID" value="NZ_QKVO01000008.1"/>
</dbReference>
<dbReference type="OrthoDB" id="402236at2"/>
<proteinExistence type="predicted"/>
<reference evidence="3" key="1">
    <citation type="submission" date="2018-06" db="EMBL/GenBank/DDBJ databases">
        <authorList>
            <person name="Martinez Ocampo F."/>
            <person name="Quiroz Castaneda R.E."/>
            <person name="Rojas Lopez X."/>
        </authorList>
    </citation>
    <scope>NUCLEOTIDE SEQUENCE [LARGE SCALE GENOMIC DNA]</scope>
    <source>
        <strain evidence="3">INIFAP02</strain>
    </source>
</reference>
<dbReference type="Proteomes" id="UP000249762">
    <property type="component" value="Unassembled WGS sequence"/>
</dbReference>
<feature type="transmembrane region" description="Helical" evidence="1">
    <location>
        <begin position="12"/>
        <end position="32"/>
    </location>
</feature>
<dbReference type="PROSITE" id="PS51257">
    <property type="entry name" value="PROKAR_LIPOPROTEIN"/>
    <property type="match status" value="1"/>
</dbReference>
<name>A0A328PV45_9MOLU</name>
<keyword evidence="3" id="KW-1185">Reference proteome</keyword>
<dbReference type="AlphaFoldDB" id="A0A328PV45"/>
<keyword evidence="1" id="KW-1133">Transmembrane helix</keyword>
<evidence type="ECO:0000313" key="2">
    <source>
        <dbReference type="EMBL" id="RAO94969.1"/>
    </source>
</evidence>
<protein>
    <recommendedName>
        <fullName evidence="4">Lipoprotein</fullName>
    </recommendedName>
</protein>
<evidence type="ECO:0008006" key="4">
    <source>
        <dbReference type="Google" id="ProtNLM"/>
    </source>
</evidence>
<evidence type="ECO:0000313" key="3">
    <source>
        <dbReference type="Proteomes" id="UP000249762"/>
    </source>
</evidence>
<keyword evidence="1" id="KW-0812">Transmembrane</keyword>
<dbReference type="EMBL" id="QKVO01000008">
    <property type="protein sequence ID" value="RAO94969.1"/>
    <property type="molecule type" value="Genomic_DNA"/>
</dbReference>
<evidence type="ECO:0000256" key="1">
    <source>
        <dbReference type="SAM" id="Phobius"/>
    </source>
</evidence>
<gene>
    <name evidence="2" type="ORF">DNK47_02200</name>
</gene>
<comment type="caution">
    <text evidence="2">The sequence shown here is derived from an EMBL/GenBank/DDBJ whole genome shotgun (WGS) entry which is preliminary data.</text>
</comment>
<organism evidence="2 3">
    <name type="scientific">Mycoplasma wenyonii</name>
    <dbReference type="NCBI Taxonomy" id="65123"/>
    <lineage>
        <taxon>Bacteria</taxon>
        <taxon>Bacillati</taxon>
        <taxon>Mycoplasmatota</taxon>
        <taxon>Mollicutes</taxon>
        <taxon>Mycoplasmataceae</taxon>
        <taxon>Mycoplasma</taxon>
    </lineage>
</organism>
<sequence>MSLFFRDKSFYLLNIFGITGCGISLAPSLIDFSSRSWKALRRKYYYPRFVLGSDESGRELSVEATQLINSSGGDKDSVSFSDIVMNWGYYRLQAYDFLISCEKNEYYVARHVWDNWYRLENGKKLILTKEICGGKDKDGAKPIKLDFKKQSGSGQLSKLQIMANSCSFKKNGSGFDEKEKWNWNMECKGDKENNGTECVTLSINKSNYKLEYKREKKNSGR</sequence>
<keyword evidence="1" id="KW-0472">Membrane</keyword>